<sequence>MAAAAGKPPLHHLLPKNMLTSPFTGELLARRSVYVKVRPAPRSLTQRRAVLGVLRRHGRVEVFRGLGEPHSFISVTADSATAQNLILKAPLELSYGKGEGGEGEGQGEKFLVDIFEASRYNHKRFASHLSLLAGPWGEGDVTGYPGDLRTTAPVPGLADHHDGKGEGEVHEGEGLVKSGMRRFLEGGYRDGWVDNGWRGMTDWEGGGQGVEYKEDGETFEGGWRAGVLRGRWKGRGKGGLVIGEDKGDKGEGGKGGKVRIRRVVTGGEEQVLGEGEVTMKDGGSGGKVGEERRWRVKERTGLIMVEKRWT</sequence>
<accession>A0AA40DAB6</accession>
<name>A0AA40DAB6_9PEZI</name>
<evidence type="ECO:0000313" key="2">
    <source>
        <dbReference type="Proteomes" id="UP001174997"/>
    </source>
</evidence>
<dbReference type="Proteomes" id="UP001174997">
    <property type="component" value="Unassembled WGS sequence"/>
</dbReference>
<evidence type="ECO:0000313" key="1">
    <source>
        <dbReference type="EMBL" id="KAK0669019.1"/>
    </source>
</evidence>
<organism evidence="1 2">
    <name type="scientific">Cercophora samala</name>
    <dbReference type="NCBI Taxonomy" id="330535"/>
    <lineage>
        <taxon>Eukaryota</taxon>
        <taxon>Fungi</taxon>
        <taxon>Dikarya</taxon>
        <taxon>Ascomycota</taxon>
        <taxon>Pezizomycotina</taxon>
        <taxon>Sordariomycetes</taxon>
        <taxon>Sordariomycetidae</taxon>
        <taxon>Sordariales</taxon>
        <taxon>Lasiosphaeriaceae</taxon>
        <taxon>Cercophora</taxon>
    </lineage>
</organism>
<proteinExistence type="predicted"/>
<reference evidence="1" key="1">
    <citation type="submission" date="2023-06" db="EMBL/GenBank/DDBJ databases">
        <title>Genome-scale phylogeny and comparative genomics of the fungal order Sordariales.</title>
        <authorList>
            <consortium name="Lawrence Berkeley National Laboratory"/>
            <person name="Hensen N."/>
            <person name="Bonometti L."/>
            <person name="Westerberg I."/>
            <person name="Brannstrom I.O."/>
            <person name="Guillou S."/>
            <person name="Cros-Aarteil S."/>
            <person name="Calhoun S."/>
            <person name="Haridas S."/>
            <person name="Kuo A."/>
            <person name="Mondo S."/>
            <person name="Pangilinan J."/>
            <person name="Riley R."/>
            <person name="Labutti K."/>
            <person name="Andreopoulos B."/>
            <person name="Lipzen A."/>
            <person name="Chen C."/>
            <person name="Yanf M."/>
            <person name="Daum C."/>
            <person name="Ng V."/>
            <person name="Clum A."/>
            <person name="Steindorff A."/>
            <person name="Ohm R."/>
            <person name="Martin F."/>
            <person name="Silar P."/>
            <person name="Natvig D."/>
            <person name="Lalanne C."/>
            <person name="Gautier V."/>
            <person name="Ament-Velasquez S.L."/>
            <person name="Kruys A."/>
            <person name="Hutchinson M.I."/>
            <person name="Powell A.J."/>
            <person name="Barry K."/>
            <person name="Miller A.N."/>
            <person name="Grigoriev I.V."/>
            <person name="Debuchy R."/>
            <person name="Gladieux P."/>
            <person name="Thoren M.H."/>
            <person name="Johannesson H."/>
        </authorList>
    </citation>
    <scope>NUCLEOTIDE SEQUENCE</scope>
    <source>
        <strain evidence="1">CBS 307.81</strain>
    </source>
</reference>
<dbReference type="EMBL" id="JAULSY010000048">
    <property type="protein sequence ID" value="KAK0669019.1"/>
    <property type="molecule type" value="Genomic_DNA"/>
</dbReference>
<gene>
    <name evidence="1" type="ORF">QBC41DRAFT_373600</name>
</gene>
<keyword evidence="2" id="KW-1185">Reference proteome</keyword>
<dbReference type="AlphaFoldDB" id="A0AA40DAB6"/>
<protein>
    <submittedName>
        <fullName evidence="1">Uncharacterized protein</fullName>
    </submittedName>
</protein>
<comment type="caution">
    <text evidence="1">The sequence shown here is derived from an EMBL/GenBank/DDBJ whole genome shotgun (WGS) entry which is preliminary data.</text>
</comment>